<reference evidence="10 11" key="1">
    <citation type="submission" date="2023-07" db="EMBL/GenBank/DDBJ databases">
        <title>Sorghum-associated microbial communities from plants grown in Nebraska, USA.</title>
        <authorList>
            <person name="Schachtman D."/>
        </authorList>
    </citation>
    <scope>NUCLEOTIDE SEQUENCE [LARGE SCALE GENOMIC DNA]</scope>
    <source>
        <strain evidence="10 11">BE187</strain>
    </source>
</reference>
<dbReference type="SUPFAM" id="SSF55785">
    <property type="entry name" value="PYP-like sensor domain (PAS domain)"/>
    <property type="match status" value="3"/>
</dbReference>
<dbReference type="SMART" id="SM00387">
    <property type="entry name" value="HATPase_c"/>
    <property type="match status" value="1"/>
</dbReference>
<keyword evidence="4" id="KW-0808">Transferase</keyword>
<dbReference type="InterPro" id="IPR004358">
    <property type="entry name" value="Sig_transdc_His_kin-like_C"/>
</dbReference>
<protein>
    <recommendedName>
        <fullName evidence="2">histidine kinase</fullName>
        <ecNumber evidence="2">2.7.13.3</ecNumber>
    </recommendedName>
</protein>
<dbReference type="Proteomes" id="UP001267878">
    <property type="component" value="Unassembled WGS sequence"/>
</dbReference>
<dbReference type="InterPro" id="IPR003661">
    <property type="entry name" value="HisK_dim/P_dom"/>
</dbReference>
<comment type="caution">
    <text evidence="10">The sequence shown here is derived from an EMBL/GenBank/DDBJ whole genome shotgun (WGS) entry which is preliminary data.</text>
</comment>
<dbReference type="SUPFAM" id="SSF47384">
    <property type="entry name" value="Homodimeric domain of signal transducing histidine kinase"/>
    <property type="match status" value="1"/>
</dbReference>
<dbReference type="InterPro" id="IPR001610">
    <property type="entry name" value="PAC"/>
</dbReference>
<dbReference type="Gene3D" id="3.30.450.20">
    <property type="entry name" value="PAS domain"/>
    <property type="match status" value="3"/>
</dbReference>
<dbReference type="Gene3D" id="3.30.565.10">
    <property type="entry name" value="Histidine kinase-like ATPase, C-terminal domain"/>
    <property type="match status" value="1"/>
</dbReference>
<dbReference type="InterPro" id="IPR013655">
    <property type="entry name" value="PAS_fold_3"/>
</dbReference>
<gene>
    <name evidence="10" type="ORF">J2X04_000732</name>
</gene>
<evidence type="ECO:0000259" key="7">
    <source>
        <dbReference type="PROSITE" id="PS50109"/>
    </source>
</evidence>
<dbReference type="RefSeq" id="WP_310052244.1">
    <property type="nucleotide sequence ID" value="NZ_JAVDVW010000001.1"/>
</dbReference>
<evidence type="ECO:0000256" key="2">
    <source>
        <dbReference type="ARBA" id="ARBA00012438"/>
    </source>
</evidence>
<keyword evidence="5" id="KW-0418">Kinase</keyword>
<keyword evidence="11" id="KW-1185">Reference proteome</keyword>
<dbReference type="SMART" id="SM00388">
    <property type="entry name" value="HisKA"/>
    <property type="match status" value="1"/>
</dbReference>
<comment type="catalytic activity">
    <reaction evidence="1">
        <text>ATP + protein L-histidine = ADP + protein N-phospho-L-histidine.</text>
        <dbReference type="EC" id="2.7.13.3"/>
    </reaction>
</comment>
<dbReference type="InterPro" id="IPR005467">
    <property type="entry name" value="His_kinase_dom"/>
</dbReference>
<feature type="domain" description="Histidine kinase" evidence="7">
    <location>
        <begin position="418"/>
        <end position="634"/>
    </location>
</feature>
<dbReference type="SMART" id="SM00086">
    <property type="entry name" value="PAC"/>
    <property type="match status" value="3"/>
</dbReference>
<evidence type="ECO:0000259" key="8">
    <source>
        <dbReference type="PROSITE" id="PS50112"/>
    </source>
</evidence>
<dbReference type="PROSITE" id="PS50113">
    <property type="entry name" value="PAC"/>
    <property type="match status" value="3"/>
</dbReference>
<dbReference type="Pfam" id="PF13426">
    <property type="entry name" value="PAS_9"/>
    <property type="match status" value="1"/>
</dbReference>
<dbReference type="EMBL" id="JAVDVW010000001">
    <property type="protein sequence ID" value="MDR7098385.1"/>
    <property type="molecule type" value="Genomic_DNA"/>
</dbReference>
<dbReference type="SMART" id="SM00091">
    <property type="entry name" value="PAS"/>
    <property type="match status" value="3"/>
</dbReference>
<dbReference type="InterPro" id="IPR000700">
    <property type="entry name" value="PAS-assoc_C"/>
</dbReference>
<dbReference type="PANTHER" id="PTHR43304:SF1">
    <property type="entry name" value="PAC DOMAIN-CONTAINING PROTEIN"/>
    <property type="match status" value="1"/>
</dbReference>
<dbReference type="CDD" id="cd00082">
    <property type="entry name" value="HisKA"/>
    <property type="match status" value="1"/>
</dbReference>
<dbReference type="Pfam" id="PF08447">
    <property type="entry name" value="PAS_3"/>
    <property type="match status" value="2"/>
</dbReference>
<dbReference type="InterPro" id="IPR000014">
    <property type="entry name" value="PAS"/>
</dbReference>
<dbReference type="Pfam" id="PF02518">
    <property type="entry name" value="HATPase_c"/>
    <property type="match status" value="1"/>
</dbReference>
<evidence type="ECO:0000256" key="1">
    <source>
        <dbReference type="ARBA" id="ARBA00000085"/>
    </source>
</evidence>
<accession>A0ABU1VM31</accession>
<organism evidence="10 11">
    <name type="scientific">Agrilutibacter niabensis</name>
    <dbReference type="NCBI Taxonomy" id="380628"/>
    <lineage>
        <taxon>Bacteria</taxon>
        <taxon>Pseudomonadati</taxon>
        <taxon>Pseudomonadota</taxon>
        <taxon>Gammaproteobacteria</taxon>
        <taxon>Lysobacterales</taxon>
        <taxon>Lysobacteraceae</taxon>
        <taxon>Agrilutibacter</taxon>
    </lineage>
</organism>
<feature type="region of interest" description="Disordered" evidence="6">
    <location>
        <begin position="125"/>
        <end position="145"/>
    </location>
</feature>
<dbReference type="EC" id="2.7.13.3" evidence="2"/>
<name>A0ABU1VM31_9GAMM</name>
<feature type="domain" description="PAC" evidence="9">
    <location>
        <begin position="221"/>
        <end position="273"/>
    </location>
</feature>
<dbReference type="InterPro" id="IPR035965">
    <property type="entry name" value="PAS-like_dom_sf"/>
</dbReference>
<evidence type="ECO:0000256" key="6">
    <source>
        <dbReference type="SAM" id="MobiDB-lite"/>
    </source>
</evidence>
<feature type="domain" description="PAC" evidence="9">
    <location>
        <begin position="348"/>
        <end position="398"/>
    </location>
</feature>
<feature type="domain" description="PAS" evidence="8">
    <location>
        <begin position="148"/>
        <end position="221"/>
    </location>
</feature>
<dbReference type="InterPro" id="IPR003594">
    <property type="entry name" value="HATPase_dom"/>
</dbReference>
<dbReference type="SUPFAM" id="SSF55874">
    <property type="entry name" value="ATPase domain of HSP90 chaperone/DNA topoisomerase II/histidine kinase"/>
    <property type="match status" value="1"/>
</dbReference>
<evidence type="ECO:0000256" key="3">
    <source>
        <dbReference type="ARBA" id="ARBA00022553"/>
    </source>
</evidence>
<dbReference type="NCBIfam" id="TIGR00229">
    <property type="entry name" value="sensory_box"/>
    <property type="match status" value="1"/>
</dbReference>
<evidence type="ECO:0000256" key="4">
    <source>
        <dbReference type="ARBA" id="ARBA00022679"/>
    </source>
</evidence>
<dbReference type="CDD" id="cd00130">
    <property type="entry name" value="PAS"/>
    <property type="match status" value="2"/>
</dbReference>
<feature type="domain" description="PAC" evidence="9">
    <location>
        <begin position="83"/>
        <end position="135"/>
    </location>
</feature>
<sequence length="643" mass="71339">MLQDVLLLATVSDIVGMLDFLPTMAWTALPDGRIDFVNRRWIDYTGLAFCAPGAWGTQTAVDSADIPKIRERWRSILASGAPGEMEARLRRADGRLRRFRIDASPVRDDTSHITMWCGVANEIKGPRVTDRPDENPDRRSAVGNSAARERNLVEFINSIPAMAWSAGPDGSPEFFNRHYLDYVGRPFEAMTGRGWQDSVHPDDQAELAATWKGMRESEQAGEAEARLRRHDGHYRWFLFRASPLRDDCGRIVKWCGINTDIDDRKNAEAELRRSEAFLAEGQHLARMGNFSWRVATGEIAWSEPLYRIFGFEPGTPITVENSTTRVHPDDIQLLERLIEAARSGATSFEYQHRLLMPDRSIKHVHVIAHRADYSGQIEYIGAVLDITQRRLAEAALNEARSELAHVARILSLGALTASIAHEINQPLSGIVTNAGTCLRMLASDPPNVSGARESAQRIIRDGNRAAEVVAGLRSLFSRSPPMIEAIDLNAAAAEVIAMLKDDLDKMLVSVRTDFDNSASRVGGDRVQLQQVVMNLLRNGAEAMSDVHDRPRLLTVTTECDGDATVRLTVRDVGTGLDREVSERLFDAFYTTKREGMGVGLAVSRSIVDSHGGRIWAQRNDDCGASFAFTIPIYVEGARLTAPL</sequence>
<dbReference type="InterPro" id="IPR052162">
    <property type="entry name" value="Sensor_kinase/Photoreceptor"/>
</dbReference>
<dbReference type="Pfam" id="PF00512">
    <property type="entry name" value="HisKA"/>
    <property type="match status" value="1"/>
</dbReference>
<dbReference type="PRINTS" id="PR00344">
    <property type="entry name" value="BCTRLSENSOR"/>
</dbReference>
<keyword evidence="3" id="KW-0597">Phosphoprotein</keyword>
<dbReference type="InterPro" id="IPR036890">
    <property type="entry name" value="HATPase_C_sf"/>
</dbReference>
<dbReference type="PROSITE" id="PS50109">
    <property type="entry name" value="HIS_KIN"/>
    <property type="match status" value="1"/>
</dbReference>
<dbReference type="PANTHER" id="PTHR43304">
    <property type="entry name" value="PHYTOCHROME-LIKE PROTEIN CPH1"/>
    <property type="match status" value="1"/>
</dbReference>
<proteinExistence type="predicted"/>
<dbReference type="Gene3D" id="1.10.287.130">
    <property type="match status" value="1"/>
</dbReference>
<dbReference type="InterPro" id="IPR036097">
    <property type="entry name" value="HisK_dim/P_sf"/>
</dbReference>
<dbReference type="PROSITE" id="PS50112">
    <property type="entry name" value="PAS"/>
    <property type="match status" value="1"/>
</dbReference>
<evidence type="ECO:0000256" key="5">
    <source>
        <dbReference type="ARBA" id="ARBA00022777"/>
    </source>
</evidence>
<evidence type="ECO:0000313" key="10">
    <source>
        <dbReference type="EMBL" id="MDR7098385.1"/>
    </source>
</evidence>
<evidence type="ECO:0000259" key="9">
    <source>
        <dbReference type="PROSITE" id="PS50113"/>
    </source>
</evidence>
<feature type="compositionally biased region" description="Basic and acidic residues" evidence="6">
    <location>
        <begin position="125"/>
        <end position="140"/>
    </location>
</feature>
<evidence type="ECO:0000313" key="11">
    <source>
        <dbReference type="Proteomes" id="UP001267878"/>
    </source>
</evidence>